<dbReference type="Proteomes" id="UP000789920">
    <property type="component" value="Unassembled WGS sequence"/>
</dbReference>
<name>A0ACA9NFG7_9GLOM</name>
<feature type="non-terminal residue" evidence="1">
    <location>
        <position position="143"/>
    </location>
</feature>
<comment type="caution">
    <text evidence="1">The sequence shown here is derived from an EMBL/GenBank/DDBJ whole genome shotgun (WGS) entry which is preliminary data.</text>
</comment>
<reference evidence="1" key="1">
    <citation type="submission" date="2021-06" db="EMBL/GenBank/DDBJ databases">
        <authorList>
            <person name="Kallberg Y."/>
            <person name="Tangrot J."/>
            <person name="Rosling A."/>
        </authorList>
    </citation>
    <scope>NUCLEOTIDE SEQUENCE</scope>
    <source>
        <strain evidence="1">MA461A</strain>
    </source>
</reference>
<evidence type="ECO:0000313" key="1">
    <source>
        <dbReference type="EMBL" id="CAG8654046.1"/>
    </source>
</evidence>
<evidence type="ECO:0000313" key="2">
    <source>
        <dbReference type="Proteomes" id="UP000789920"/>
    </source>
</evidence>
<proteinExistence type="predicted"/>
<dbReference type="EMBL" id="CAJVQC010014067">
    <property type="protein sequence ID" value="CAG8654046.1"/>
    <property type="molecule type" value="Genomic_DNA"/>
</dbReference>
<protein>
    <submittedName>
        <fullName evidence="1">12391_t:CDS:1</fullName>
    </submittedName>
</protein>
<keyword evidence="2" id="KW-1185">Reference proteome</keyword>
<sequence>MNKEPNLNDKQLTKTPEELNNKFISNKPRSEVEFSVIEKTGRLWPHHGGKKALSASTLTRILREIEYEEIPEYILLRAAERGKNFHDAVQTFVQSGNHPSFVDLVEVAKLNKLDKRIHETINFLKKNKSLKLGHFLGSEKLHH</sequence>
<gene>
    <name evidence="1" type="ORF">RPERSI_LOCUS8000</name>
</gene>
<accession>A0ACA9NFG7</accession>
<organism evidence="1 2">
    <name type="scientific">Racocetra persica</name>
    <dbReference type="NCBI Taxonomy" id="160502"/>
    <lineage>
        <taxon>Eukaryota</taxon>
        <taxon>Fungi</taxon>
        <taxon>Fungi incertae sedis</taxon>
        <taxon>Mucoromycota</taxon>
        <taxon>Glomeromycotina</taxon>
        <taxon>Glomeromycetes</taxon>
        <taxon>Diversisporales</taxon>
        <taxon>Gigasporaceae</taxon>
        <taxon>Racocetra</taxon>
    </lineage>
</organism>